<organism evidence="2 3">
    <name type="scientific">Nocardia goodfellowii</name>
    <dbReference type="NCBI Taxonomy" id="882446"/>
    <lineage>
        <taxon>Bacteria</taxon>
        <taxon>Bacillati</taxon>
        <taxon>Actinomycetota</taxon>
        <taxon>Actinomycetes</taxon>
        <taxon>Mycobacteriales</taxon>
        <taxon>Nocardiaceae</taxon>
        <taxon>Nocardia</taxon>
    </lineage>
</organism>
<evidence type="ECO:0000313" key="3">
    <source>
        <dbReference type="Proteomes" id="UP001519325"/>
    </source>
</evidence>
<dbReference type="RefSeq" id="WP_245365847.1">
    <property type="nucleotide sequence ID" value="NZ_JAGGMR010000001.1"/>
</dbReference>
<feature type="region of interest" description="Disordered" evidence="1">
    <location>
        <begin position="58"/>
        <end position="77"/>
    </location>
</feature>
<dbReference type="SUPFAM" id="SSF53474">
    <property type="entry name" value="alpha/beta-Hydrolases"/>
    <property type="match status" value="1"/>
</dbReference>
<dbReference type="GO" id="GO:0004806">
    <property type="term" value="F:triacylglycerol lipase activity"/>
    <property type="evidence" value="ECO:0007669"/>
    <property type="project" value="UniProtKB-EC"/>
</dbReference>
<dbReference type="EC" id="3.1.1.3" evidence="2"/>
<dbReference type="Gene3D" id="3.40.50.1820">
    <property type="entry name" value="alpha/beta hydrolase"/>
    <property type="match status" value="1"/>
</dbReference>
<dbReference type="Pfam" id="PF03583">
    <property type="entry name" value="LIP"/>
    <property type="match status" value="1"/>
</dbReference>
<dbReference type="EMBL" id="JAGGMR010000001">
    <property type="protein sequence ID" value="MBP2188429.1"/>
    <property type="molecule type" value="Genomic_DNA"/>
</dbReference>
<sequence>MSSDAITQTAPKRMRRHRISAEPARGNAAQVVLNSAQILVNSAQILLNSAQLLTSKTPPLPSADPFHRPPKGFANRPAGTVLRSRKIELALFGVVPQQVSAWQLLYRSTDMHGTPEAAVTTVLLPAGTDPAEERPLLAFQTAMDAVTEKCAPSYALRRGARAIGAVTQFEWLLVANALRRGWAVSIADHEGPHGNFGAPREPGYRALDGVRAALSFAPLGLHSGTQVAAWGYSGGGMASSWLVEMAPTYAPELNLVGAVLGAPVGDPGQVFLRLNGTAYAGLPAVVIAALHKLYPALGAVVREGLTAEGQKFVTHAENSTPVGSIVGLANQRLGDFLTGEPLEQMLDSPEFKTMFDDLRLGNSTPACPLLVVQPVHDQIIHMDGVDGQVTRYRDGGAHVTYVRDRLSEHFSMLVLHTPITLGWLADRLAGAPATANTDTTVWSVLASPAGIRGLLEMASTAARVVLGQPLRSETPSAPRLQRERAA</sequence>
<dbReference type="PANTHER" id="PTHR34853">
    <property type="match status" value="1"/>
</dbReference>
<comment type="caution">
    <text evidence="2">The sequence shown here is derived from an EMBL/GenBank/DDBJ whole genome shotgun (WGS) entry which is preliminary data.</text>
</comment>
<reference evidence="2 3" key="1">
    <citation type="submission" date="2021-03" db="EMBL/GenBank/DDBJ databases">
        <title>Sequencing the genomes of 1000 actinobacteria strains.</title>
        <authorList>
            <person name="Klenk H.-P."/>
        </authorList>
    </citation>
    <scope>NUCLEOTIDE SEQUENCE [LARGE SCALE GENOMIC DNA]</scope>
    <source>
        <strain evidence="2 3">DSM 45516</strain>
    </source>
</reference>
<gene>
    <name evidence="2" type="ORF">BJ987_001330</name>
</gene>
<accession>A0ABS4Q9R7</accession>
<evidence type="ECO:0000256" key="1">
    <source>
        <dbReference type="SAM" id="MobiDB-lite"/>
    </source>
</evidence>
<keyword evidence="2" id="KW-0378">Hydrolase</keyword>
<dbReference type="InterPro" id="IPR005152">
    <property type="entry name" value="Lipase_secreted"/>
</dbReference>
<name>A0ABS4Q9R7_9NOCA</name>
<protein>
    <submittedName>
        <fullName evidence="2">Triacylglycerol lipase</fullName>
        <ecNumber evidence="2">3.1.1.3</ecNumber>
    </submittedName>
</protein>
<dbReference type="InterPro" id="IPR029058">
    <property type="entry name" value="AB_hydrolase_fold"/>
</dbReference>
<proteinExistence type="predicted"/>
<evidence type="ECO:0000313" key="2">
    <source>
        <dbReference type="EMBL" id="MBP2188429.1"/>
    </source>
</evidence>
<keyword evidence="3" id="KW-1185">Reference proteome</keyword>
<dbReference type="Proteomes" id="UP001519325">
    <property type="component" value="Unassembled WGS sequence"/>
</dbReference>
<dbReference type="PANTHER" id="PTHR34853:SF1">
    <property type="entry name" value="LIPASE 5"/>
    <property type="match status" value="1"/>
</dbReference>
<dbReference type="Gene3D" id="1.10.260.130">
    <property type="match status" value="1"/>
</dbReference>